<evidence type="ECO:0000256" key="1">
    <source>
        <dbReference type="SAM" id="MobiDB-lite"/>
    </source>
</evidence>
<feature type="region of interest" description="Disordered" evidence="1">
    <location>
        <begin position="56"/>
        <end position="89"/>
    </location>
</feature>
<proteinExistence type="predicted"/>
<name>A0A7J8B780_ROUAE</name>
<comment type="caution">
    <text evidence="2">The sequence shown here is derived from an EMBL/GenBank/DDBJ whole genome shotgun (WGS) entry which is preliminary data.</text>
</comment>
<evidence type="ECO:0000313" key="3">
    <source>
        <dbReference type="Proteomes" id="UP000593571"/>
    </source>
</evidence>
<keyword evidence="3" id="KW-1185">Reference proteome</keyword>
<feature type="compositionally biased region" description="Basic and acidic residues" evidence="1">
    <location>
        <begin position="75"/>
        <end position="89"/>
    </location>
</feature>
<protein>
    <submittedName>
        <fullName evidence="2">Uncharacterized protein</fullName>
    </submittedName>
</protein>
<sequence length="139" mass="15332">MACGVREGAPSAPWVGRAGRPEAVVRMMVSHWTQEQATALELGFGREDEDRVVEVRPFRGGQGPRTEAGPSHVESLGETHLHRSDREQAGRWCRGRGGLSTWGAGCQMRGTLKGATGSVEWRRLGRGQAEPSWNERRQQ</sequence>
<reference evidence="2 3" key="1">
    <citation type="journal article" date="2020" name="Nature">
        <title>Six reference-quality genomes reveal evolution of bat adaptations.</title>
        <authorList>
            <person name="Jebb D."/>
            <person name="Huang Z."/>
            <person name="Pippel M."/>
            <person name="Hughes G.M."/>
            <person name="Lavrichenko K."/>
            <person name="Devanna P."/>
            <person name="Winkler S."/>
            <person name="Jermiin L.S."/>
            <person name="Skirmuntt E.C."/>
            <person name="Katzourakis A."/>
            <person name="Burkitt-Gray L."/>
            <person name="Ray D.A."/>
            <person name="Sullivan K.A.M."/>
            <person name="Roscito J.G."/>
            <person name="Kirilenko B.M."/>
            <person name="Davalos L.M."/>
            <person name="Corthals A.P."/>
            <person name="Power M.L."/>
            <person name="Jones G."/>
            <person name="Ransome R.D."/>
            <person name="Dechmann D.K.N."/>
            <person name="Locatelli A.G."/>
            <person name="Puechmaille S.J."/>
            <person name="Fedrigo O."/>
            <person name="Jarvis E.D."/>
            <person name="Hiller M."/>
            <person name="Vernes S.C."/>
            <person name="Myers E.W."/>
            <person name="Teeling E.C."/>
        </authorList>
    </citation>
    <scope>NUCLEOTIDE SEQUENCE [LARGE SCALE GENOMIC DNA]</scope>
    <source>
        <strain evidence="2">MRouAeg1</strain>
        <tissue evidence="2">Muscle</tissue>
    </source>
</reference>
<gene>
    <name evidence="2" type="ORF">HJG63_010436</name>
</gene>
<dbReference type="AlphaFoldDB" id="A0A7J8B780"/>
<evidence type="ECO:0000313" key="2">
    <source>
        <dbReference type="EMBL" id="KAF6394482.1"/>
    </source>
</evidence>
<dbReference type="EMBL" id="JACASE010000020">
    <property type="protein sequence ID" value="KAF6394482.1"/>
    <property type="molecule type" value="Genomic_DNA"/>
</dbReference>
<dbReference type="Proteomes" id="UP000593571">
    <property type="component" value="Unassembled WGS sequence"/>
</dbReference>
<feature type="region of interest" description="Disordered" evidence="1">
    <location>
        <begin position="115"/>
        <end position="139"/>
    </location>
</feature>
<organism evidence="2 3">
    <name type="scientific">Rousettus aegyptiacus</name>
    <name type="common">Egyptian fruit bat</name>
    <name type="synonym">Pteropus aegyptiacus</name>
    <dbReference type="NCBI Taxonomy" id="9407"/>
    <lineage>
        <taxon>Eukaryota</taxon>
        <taxon>Metazoa</taxon>
        <taxon>Chordata</taxon>
        <taxon>Craniata</taxon>
        <taxon>Vertebrata</taxon>
        <taxon>Euteleostomi</taxon>
        <taxon>Mammalia</taxon>
        <taxon>Eutheria</taxon>
        <taxon>Laurasiatheria</taxon>
        <taxon>Chiroptera</taxon>
        <taxon>Yinpterochiroptera</taxon>
        <taxon>Pteropodoidea</taxon>
        <taxon>Pteropodidae</taxon>
        <taxon>Rousettinae</taxon>
        <taxon>Rousettus</taxon>
    </lineage>
</organism>
<accession>A0A7J8B780</accession>